<accession>L1JI96</accession>
<dbReference type="HOGENOM" id="CLU_497368_0_0_1"/>
<dbReference type="CDD" id="cd00761">
    <property type="entry name" value="Glyco_tranf_GTA_type"/>
    <property type="match status" value="1"/>
</dbReference>
<gene>
    <name evidence="3" type="ORF">GUITHDRAFT_136770</name>
</gene>
<dbReference type="Proteomes" id="UP000011087">
    <property type="component" value="Unassembled WGS sequence"/>
</dbReference>
<evidence type="ECO:0000256" key="1">
    <source>
        <dbReference type="SAM" id="MobiDB-lite"/>
    </source>
</evidence>
<reference evidence="4" key="3">
    <citation type="submission" date="2015-06" db="UniProtKB">
        <authorList>
            <consortium name="EnsemblProtists"/>
        </authorList>
    </citation>
    <scope>IDENTIFICATION</scope>
</reference>
<dbReference type="EMBL" id="JH992986">
    <property type="protein sequence ID" value="EKX48248.1"/>
    <property type="molecule type" value="Genomic_DNA"/>
</dbReference>
<feature type="region of interest" description="Disordered" evidence="1">
    <location>
        <begin position="431"/>
        <end position="461"/>
    </location>
</feature>
<feature type="chain" id="PRO_5008771369" evidence="2">
    <location>
        <begin position="20"/>
        <end position="548"/>
    </location>
</feature>
<evidence type="ECO:0000313" key="5">
    <source>
        <dbReference type="Proteomes" id="UP000011087"/>
    </source>
</evidence>
<protein>
    <submittedName>
        <fullName evidence="3 4">Uncharacterized protein</fullName>
    </submittedName>
</protein>
<evidence type="ECO:0000313" key="3">
    <source>
        <dbReference type="EMBL" id="EKX48248.1"/>
    </source>
</evidence>
<dbReference type="RefSeq" id="XP_005835228.1">
    <property type="nucleotide sequence ID" value="XM_005835171.1"/>
</dbReference>
<dbReference type="PROSITE" id="PS51257">
    <property type="entry name" value="PROKAR_LIPOPROTEIN"/>
    <property type="match status" value="1"/>
</dbReference>
<reference evidence="5" key="2">
    <citation type="submission" date="2012-11" db="EMBL/GenBank/DDBJ databases">
        <authorList>
            <person name="Kuo A."/>
            <person name="Curtis B.A."/>
            <person name="Tanifuji G."/>
            <person name="Burki F."/>
            <person name="Gruber A."/>
            <person name="Irimia M."/>
            <person name="Maruyama S."/>
            <person name="Arias M.C."/>
            <person name="Ball S.G."/>
            <person name="Gile G.H."/>
            <person name="Hirakawa Y."/>
            <person name="Hopkins J.F."/>
            <person name="Rensing S.A."/>
            <person name="Schmutz J."/>
            <person name="Symeonidi A."/>
            <person name="Elias M."/>
            <person name="Eveleigh R.J."/>
            <person name="Herman E.K."/>
            <person name="Klute M.J."/>
            <person name="Nakayama T."/>
            <person name="Obornik M."/>
            <person name="Reyes-Prieto A."/>
            <person name="Armbrust E.V."/>
            <person name="Aves S.J."/>
            <person name="Beiko R.G."/>
            <person name="Coutinho P."/>
            <person name="Dacks J.B."/>
            <person name="Durnford D.G."/>
            <person name="Fast N.M."/>
            <person name="Green B.R."/>
            <person name="Grisdale C."/>
            <person name="Hempe F."/>
            <person name="Henrissat B."/>
            <person name="Hoppner M.P."/>
            <person name="Ishida K.-I."/>
            <person name="Kim E."/>
            <person name="Koreny L."/>
            <person name="Kroth P.G."/>
            <person name="Liu Y."/>
            <person name="Malik S.-B."/>
            <person name="Maier U.G."/>
            <person name="McRose D."/>
            <person name="Mock T."/>
            <person name="Neilson J.A."/>
            <person name="Onodera N.T."/>
            <person name="Poole A.M."/>
            <person name="Pritham E.J."/>
            <person name="Richards T.A."/>
            <person name="Rocap G."/>
            <person name="Roy S.W."/>
            <person name="Sarai C."/>
            <person name="Schaack S."/>
            <person name="Shirato S."/>
            <person name="Slamovits C.H."/>
            <person name="Spencer D.F."/>
            <person name="Suzuki S."/>
            <person name="Worden A.Z."/>
            <person name="Zauner S."/>
            <person name="Barry K."/>
            <person name="Bell C."/>
            <person name="Bharti A.K."/>
            <person name="Crow J.A."/>
            <person name="Grimwood J."/>
            <person name="Kramer R."/>
            <person name="Lindquist E."/>
            <person name="Lucas S."/>
            <person name="Salamov A."/>
            <person name="McFadden G.I."/>
            <person name="Lane C.E."/>
            <person name="Keeling P.J."/>
            <person name="Gray M.W."/>
            <person name="Grigoriev I.V."/>
            <person name="Archibald J.M."/>
        </authorList>
    </citation>
    <scope>NUCLEOTIDE SEQUENCE</scope>
    <source>
        <strain evidence="5">CCMP2712</strain>
    </source>
</reference>
<evidence type="ECO:0000256" key="2">
    <source>
        <dbReference type="SAM" id="SignalP"/>
    </source>
</evidence>
<dbReference type="AlphaFoldDB" id="L1JI96"/>
<keyword evidence="2" id="KW-0732">Signal</keyword>
<sequence length="548" mass="61161">MKALLAFLIFALASSLVGCQHVEFLSPSNGSSFMEPPLEGISLHARVMAEGETERVTKVVVVGGVEALRTEEASISLQTEGISSPGIVKIEIRGLDSRGTQLYKESIFVMIANVEHRGLNNITCEAMGIQRAEALQARAGFGSSKWEEMRHCLFHFLSLWPDNDAANFHLARLMEAEGDFEAAGSRYGLVVEHGVTQLQSRVREVELLALQERDRRSCTWRSLGTCEAGADESCPSRQSIEDVEISKIVNTSSMYLSVIMVTRHDNTQFCQVPKDACLDRFRASISVLVSLLKETNLDDDAELILVEWNPCYVNSKKEEGACDDRGERYLSVEEMVKDLVEARQTKLVIRILFVSEEVHDSLYNPYDFDLMEFIGKNVAARRARGKFLLFANPDDVWSHAIVNQIARKKLREDVFYGTFRGFVMHHVPDENDEEPMRRFSPHAPNDGATKETVKKGGRGEDEDYGVGKIVERRLGAVHKIRGYPEIPTNIMIDGTAIHAAAAHGFGQLLFSGPCVIFHQPHPRSYNTKGSMISLQAYESLAQASPPRP</sequence>
<proteinExistence type="predicted"/>
<dbReference type="GeneID" id="17305075"/>
<organism evidence="3">
    <name type="scientific">Guillardia theta (strain CCMP2712)</name>
    <name type="common">Cryptophyte</name>
    <dbReference type="NCBI Taxonomy" id="905079"/>
    <lineage>
        <taxon>Eukaryota</taxon>
        <taxon>Cryptophyceae</taxon>
        <taxon>Pyrenomonadales</taxon>
        <taxon>Geminigeraceae</taxon>
        <taxon>Guillardia</taxon>
    </lineage>
</organism>
<keyword evidence="5" id="KW-1185">Reference proteome</keyword>
<reference evidence="3 5" key="1">
    <citation type="journal article" date="2012" name="Nature">
        <title>Algal genomes reveal evolutionary mosaicism and the fate of nucleomorphs.</title>
        <authorList>
            <consortium name="DOE Joint Genome Institute"/>
            <person name="Curtis B.A."/>
            <person name="Tanifuji G."/>
            <person name="Burki F."/>
            <person name="Gruber A."/>
            <person name="Irimia M."/>
            <person name="Maruyama S."/>
            <person name="Arias M.C."/>
            <person name="Ball S.G."/>
            <person name="Gile G.H."/>
            <person name="Hirakawa Y."/>
            <person name="Hopkins J.F."/>
            <person name="Kuo A."/>
            <person name="Rensing S.A."/>
            <person name="Schmutz J."/>
            <person name="Symeonidi A."/>
            <person name="Elias M."/>
            <person name="Eveleigh R.J."/>
            <person name="Herman E.K."/>
            <person name="Klute M.J."/>
            <person name="Nakayama T."/>
            <person name="Obornik M."/>
            <person name="Reyes-Prieto A."/>
            <person name="Armbrust E.V."/>
            <person name="Aves S.J."/>
            <person name="Beiko R.G."/>
            <person name="Coutinho P."/>
            <person name="Dacks J.B."/>
            <person name="Durnford D.G."/>
            <person name="Fast N.M."/>
            <person name="Green B.R."/>
            <person name="Grisdale C.J."/>
            <person name="Hempel F."/>
            <person name="Henrissat B."/>
            <person name="Hoppner M.P."/>
            <person name="Ishida K."/>
            <person name="Kim E."/>
            <person name="Koreny L."/>
            <person name="Kroth P.G."/>
            <person name="Liu Y."/>
            <person name="Malik S.B."/>
            <person name="Maier U.G."/>
            <person name="McRose D."/>
            <person name="Mock T."/>
            <person name="Neilson J.A."/>
            <person name="Onodera N.T."/>
            <person name="Poole A.M."/>
            <person name="Pritham E.J."/>
            <person name="Richards T.A."/>
            <person name="Rocap G."/>
            <person name="Roy S.W."/>
            <person name="Sarai C."/>
            <person name="Schaack S."/>
            <person name="Shirato S."/>
            <person name="Slamovits C.H."/>
            <person name="Spencer D.F."/>
            <person name="Suzuki S."/>
            <person name="Worden A.Z."/>
            <person name="Zauner S."/>
            <person name="Barry K."/>
            <person name="Bell C."/>
            <person name="Bharti A.K."/>
            <person name="Crow J.A."/>
            <person name="Grimwood J."/>
            <person name="Kramer R."/>
            <person name="Lindquist E."/>
            <person name="Lucas S."/>
            <person name="Salamov A."/>
            <person name="McFadden G.I."/>
            <person name="Lane C.E."/>
            <person name="Keeling P.J."/>
            <person name="Gray M.W."/>
            <person name="Grigoriev I.V."/>
            <person name="Archibald J.M."/>
        </authorList>
    </citation>
    <scope>NUCLEOTIDE SEQUENCE</scope>
    <source>
        <strain evidence="3 5">CCMP2712</strain>
    </source>
</reference>
<evidence type="ECO:0000313" key="4">
    <source>
        <dbReference type="EnsemblProtists" id="EKX48248"/>
    </source>
</evidence>
<feature type="compositionally biased region" description="Basic and acidic residues" evidence="1">
    <location>
        <begin position="448"/>
        <end position="459"/>
    </location>
</feature>
<feature type="signal peptide" evidence="2">
    <location>
        <begin position="1"/>
        <end position="19"/>
    </location>
</feature>
<dbReference type="PaxDb" id="55529-EKX48248"/>
<dbReference type="KEGG" id="gtt:GUITHDRAFT_136770"/>
<dbReference type="EnsemblProtists" id="EKX48248">
    <property type="protein sequence ID" value="EKX48248"/>
    <property type="gene ID" value="GUITHDRAFT_136770"/>
</dbReference>
<dbReference type="OrthoDB" id="2329609at2759"/>
<name>L1JI96_GUITC</name>